<keyword evidence="1" id="KW-0812">Transmembrane</keyword>
<reference evidence="3" key="1">
    <citation type="journal article" date="2013" name="Appl. Environ. Microbiol.">
        <title>Genetic analysis of capsular polysaccharide synthesis gene clusters from all serotypes of Streptococcus suis: potential mechanisms for generation of capsular variation.</title>
        <authorList>
            <person name="Okura M."/>
            <person name="Takamatsu D."/>
            <person name="Maruyama F."/>
            <person name="Nozawa T."/>
            <person name="Nakagawa I."/>
            <person name="Osaki M."/>
            <person name="Sekizaki T."/>
            <person name="Gottschalk M."/>
            <person name="Kumagai Y."/>
            <person name="Hamada S."/>
        </authorList>
    </citation>
    <scope>NUCLEOTIDE SEQUENCE</scope>
    <source>
        <strain evidence="3">92-1191</strain>
    </source>
</reference>
<evidence type="ECO:0000259" key="2">
    <source>
        <dbReference type="Pfam" id="PF17881"/>
    </source>
</evidence>
<dbReference type="AlphaFoldDB" id="M1V414"/>
<dbReference type="InterPro" id="IPR041401">
    <property type="entry name" value="TseB-like_dom"/>
</dbReference>
<feature type="domain" description="Cell wall elongation regulator TseB-like" evidence="2">
    <location>
        <begin position="51"/>
        <end position="95"/>
    </location>
</feature>
<dbReference type="Gene3D" id="3.10.450.40">
    <property type="match status" value="2"/>
</dbReference>
<evidence type="ECO:0000313" key="3">
    <source>
        <dbReference type="EMBL" id="BAM95036.1"/>
    </source>
</evidence>
<dbReference type="InterPro" id="IPR046350">
    <property type="entry name" value="Cystatin_sf"/>
</dbReference>
<dbReference type="EMBL" id="AB737833">
    <property type="protein sequence ID" value="BAM95036.1"/>
    <property type="molecule type" value="Genomic_DNA"/>
</dbReference>
<dbReference type="SUPFAM" id="SSF54403">
    <property type="entry name" value="Cystatin/monellin"/>
    <property type="match status" value="2"/>
</dbReference>
<keyword evidence="1" id="KW-0472">Membrane</keyword>
<proteinExistence type="predicted"/>
<organism evidence="3">
    <name type="scientific">Streptococcus suis</name>
    <dbReference type="NCBI Taxonomy" id="1307"/>
    <lineage>
        <taxon>Bacteria</taxon>
        <taxon>Bacillati</taxon>
        <taxon>Bacillota</taxon>
        <taxon>Bacilli</taxon>
        <taxon>Lactobacillales</taxon>
        <taxon>Streptococcaceae</taxon>
        <taxon>Streptococcus</taxon>
    </lineage>
</organism>
<name>M1V414_STRSU</name>
<sequence>MEKKIFQLLEVLATKKGQLIAGSFILLSVMTFSIFVIWDLAAKPFSDVQNHAISVARDYADIEVVDDVSVYNGTETYFTLQGKTSQGEMIAVIIPEETNTVYVYPMANGISKEEAQAVATENGASAADRVILGFRDDKPIWEVKSGTAYYLVEFETGNFINGRAYEQVIKTSLRDGRKCNSGSRCACKSPEGRRT</sequence>
<keyword evidence="1" id="KW-1133">Transmembrane helix</keyword>
<protein>
    <recommendedName>
        <fullName evidence="2">Cell wall elongation regulator TseB-like domain-containing protein</fullName>
    </recommendedName>
</protein>
<feature type="transmembrane region" description="Helical" evidence="1">
    <location>
        <begin position="20"/>
        <end position="41"/>
    </location>
</feature>
<dbReference type="Pfam" id="PF17881">
    <property type="entry name" value="TseB"/>
    <property type="match status" value="1"/>
</dbReference>
<evidence type="ECO:0000256" key="1">
    <source>
        <dbReference type="SAM" id="Phobius"/>
    </source>
</evidence>
<accession>M1V414</accession>